<dbReference type="SFLD" id="SFLDF00271">
    <property type="entry name" value="lipoyl_synthase"/>
    <property type="match status" value="1"/>
</dbReference>
<dbReference type="SFLD" id="SFLDS00029">
    <property type="entry name" value="Radical_SAM"/>
    <property type="match status" value="1"/>
</dbReference>
<keyword evidence="5 9" id="KW-0479">Metal-binding</keyword>
<name>A0A1H7ZXT6_9BACT</name>
<dbReference type="SFLD" id="SFLDG01058">
    <property type="entry name" value="lipoyl_synthase_like"/>
    <property type="match status" value="1"/>
</dbReference>
<keyword evidence="2 9" id="KW-0963">Cytoplasm</keyword>
<keyword evidence="6 9" id="KW-0408">Iron</keyword>
<feature type="binding site" evidence="9">
    <location>
        <position position="74"/>
    </location>
    <ligand>
        <name>[4Fe-4S] cluster</name>
        <dbReference type="ChEBI" id="CHEBI:49883"/>
        <label>2</label>
        <note>4Fe-4S-S-AdoMet</note>
    </ligand>
</feature>
<feature type="domain" description="Radical SAM core" evidence="10">
    <location>
        <begin position="53"/>
        <end position="270"/>
    </location>
</feature>
<protein>
    <recommendedName>
        <fullName evidence="9">Lipoyl synthase</fullName>
        <ecNumber evidence="9">2.8.1.8</ecNumber>
    </recommendedName>
    <alternativeName>
        <fullName evidence="9">Lip-syn</fullName>
        <shortName evidence="9">LS</shortName>
    </alternativeName>
    <alternativeName>
        <fullName evidence="9">Lipoate synthase</fullName>
    </alternativeName>
    <alternativeName>
        <fullName evidence="9">Lipoic acid synthase</fullName>
    </alternativeName>
    <alternativeName>
        <fullName evidence="9">Sulfur insertion protein LipA</fullName>
    </alternativeName>
</protein>
<organism evidence="11 12">
    <name type="scientific">Syntrophus gentianae</name>
    <dbReference type="NCBI Taxonomy" id="43775"/>
    <lineage>
        <taxon>Bacteria</taxon>
        <taxon>Pseudomonadati</taxon>
        <taxon>Thermodesulfobacteriota</taxon>
        <taxon>Syntrophia</taxon>
        <taxon>Syntrophales</taxon>
        <taxon>Syntrophaceae</taxon>
        <taxon>Syntrophus</taxon>
    </lineage>
</organism>
<dbReference type="EMBL" id="FOBS01000028">
    <property type="protein sequence ID" value="SEM63131.1"/>
    <property type="molecule type" value="Genomic_DNA"/>
</dbReference>
<feature type="binding site" evidence="9">
    <location>
        <position position="41"/>
    </location>
    <ligand>
        <name>[4Fe-4S] cluster</name>
        <dbReference type="ChEBI" id="CHEBI:49883"/>
        <label>1</label>
    </ligand>
</feature>
<dbReference type="NCBIfam" id="NF004019">
    <property type="entry name" value="PRK05481.1"/>
    <property type="match status" value="1"/>
</dbReference>
<dbReference type="NCBIfam" id="NF009544">
    <property type="entry name" value="PRK12928.1"/>
    <property type="match status" value="1"/>
</dbReference>
<dbReference type="GO" id="GO:0051539">
    <property type="term" value="F:4 iron, 4 sulfur cluster binding"/>
    <property type="evidence" value="ECO:0007669"/>
    <property type="project" value="UniProtKB-UniRule"/>
</dbReference>
<evidence type="ECO:0000313" key="11">
    <source>
        <dbReference type="EMBL" id="SEM63131.1"/>
    </source>
</evidence>
<evidence type="ECO:0000256" key="1">
    <source>
        <dbReference type="ARBA" id="ARBA00022485"/>
    </source>
</evidence>
<evidence type="ECO:0000256" key="2">
    <source>
        <dbReference type="ARBA" id="ARBA00022490"/>
    </source>
</evidence>
<feature type="binding site" evidence="9">
    <location>
        <position position="281"/>
    </location>
    <ligand>
        <name>[4Fe-4S] cluster</name>
        <dbReference type="ChEBI" id="CHEBI:49883"/>
        <label>1</label>
    </ligand>
</feature>
<evidence type="ECO:0000256" key="3">
    <source>
        <dbReference type="ARBA" id="ARBA00022679"/>
    </source>
</evidence>
<keyword evidence="3 9" id="KW-0808">Transferase</keyword>
<sequence length="292" mass="32508">MSETIPAWLREEVRQAKKGKERDRIEETGRLLARLGLPTVCDSARCPNRGECFSHSTATFLILGEICTRRCAFCAVQHGRPEGSANAEEPSRLASAVSQLGLSHVVITSVTRDDLPDGGADHYARVVQELRRRCPGVTIEVLVPDFLGFEDSLATVLEAGPDILAHNVETVPRLYRTVRHGADYKRSLSLLRRAKFRMPRIIVKSGFMLGLGEKTDEIEGVLQDLVSVGCDMVTIGQYLAPSLAHVPVNRYVPQQEFEHWQEFGVRLGFRSVASGPLVRSSYKAPHFFREVL</sequence>
<dbReference type="GO" id="GO:0046872">
    <property type="term" value="F:metal ion binding"/>
    <property type="evidence" value="ECO:0007669"/>
    <property type="project" value="UniProtKB-KW"/>
</dbReference>
<comment type="subcellular location">
    <subcellularLocation>
        <location evidence="9">Cytoplasm</location>
    </subcellularLocation>
</comment>
<keyword evidence="7 9" id="KW-0411">Iron-sulfur</keyword>
<evidence type="ECO:0000259" key="10">
    <source>
        <dbReference type="PROSITE" id="PS51918"/>
    </source>
</evidence>
<dbReference type="AlphaFoldDB" id="A0A1H7ZXT6"/>
<dbReference type="UniPathway" id="UPA00538">
    <property type="reaction ID" value="UER00593"/>
</dbReference>
<evidence type="ECO:0000256" key="9">
    <source>
        <dbReference type="HAMAP-Rule" id="MF_00206"/>
    </source>
</evidence>
<dbReference type="InterPro" id="IPR006638">
    <property type="entry name" value="Elp3/MiaA/NifB-like_rSAM"/>
</dbReference>
<reference evidence="11 12" key="1">
    <citation type="submission" date="2016-10" db="EMBL/GenBank/DDBJ databases">
        <authorList>
            <person name="de Groot N.N."/>
        </authorList>
    </citation>
    <scope>NUCLEOTIDE SEQUENCE [LARGE SCALE GENOMIC DNA]</scope>
    <source>
        <strain evidence="11 12">DSM 8423</strain>
    </source>
</reference>
<dbReference type="PIRSF" id="PIRSF005963">
    <property type="entry name" value="Lipoyl_synth"/>
    <property type="match status" value="1"/>
</dbReference>
<comment type="catalytic activity">
    <reaction evidence="8 9">
        <text>[[Fe-S] cluster scaffold protein carrying a second [4Fe-4S](2+) cluster] + N(6)-octanoyl-L-lysyl-[protein] + 2 oxidized [2Fe-2S]-[ferredoxin] + 2 S-adenosyl-L-methionine + 4 H(+) = [[Fe-S] cluster scaffold protein] + N(6)-[(R)-dihydrolipoyl]-L-lysyl-[protein] + 4 Fe(3+) + 2 hydrogen sulfide + 2 5'-deoxyadenosine + 2 L-methionine + 2 reduced [2Fe-2S]-[ferredoxin]</text>
        <dbReference type="Rhea" id="RHEA:16585"/>
        <dbReference type="Rhea" id="RHEA-COMP:9928"/>
        <dbReference type="Rhea" id="RHEA-COMP:10000"/>
        <dbReference type="Rhea" id="RHEA-COMP:10001"/>
        <dbReference type="Rhea" id="RHEA-COMP:10475"/>
        <dbReference type="Rhea" id="RHEA-COMP:14568"/>
        <dbReference type="Rhea" id="RHEA-COMP:14569"/>
        <dbReference type="ChEBI" id="CHEBI:15378"/>
        <dbReference type="ChEBI" id="CHEBI:17319"/>
        <dbReference type="ChEBI" id="CHEBI:29034"/>
        <dbReference type="ChEBI" id="CHEBI:29919"/>
        <dbReference type="ChEBI" id="CHEBI:33722"/>
        <dbReference type="ChEBI" id="CHEBI:33737"/>
        <dbReference type="ChEBI" id="CHEBI:33738"/>
        <dbReference type="ChEBI" id="CHEBI:57844"/>
        <dbReference type="ChEBI" id="CHEBI:59789"/>
        <dbReference type="ChEBI" id="CHEBI:78809"/>
        <dbReference type="ChEBI" id="CHEBI:83100"/>
        <dbReference type="EC" id="2.8.1.8"/>
    </reaction>
</comment>
<evidence type="ECO:0000256" key="5">
    <source>
        <dbReference type="ARBA" id="ARBA00022723"/>
    </source>
</evidence>
<dbReference type="InterPro" id="IPR007197">
    <property type="entry name" value="rSAM"/>
</dbReference>
<dbReference type="GO" id="GO:0005737">
    <property type="term" value="C:cytoplasm"/>
    <property type="evidence" value="ECO:0007669"/>
    <property type="project" value="UniProtKB-SubCell"/>
</dbReference>
<evidence type="ECO:0000256" key="8">
    <source>
        <dbReference type="ARBA" id="ARBA00047326"/>
    </source>
</evidence>
<dbReference type="GO" id="GO:0009249">
    <property type="term" value="P:protein lipoylation"/>
    <property type="evidence" value="ECO:0007669"/>
    <property type="project" value="UniProtKB-UniRule"/>
</dbReference>
<dbReference type="Pfam" id="PF04055">
    <property type="entry name" value="Radical_SAM"/>
    <property type="match status" value="1"/>
</dbReference>
<keyword evidence="12" id="KW-1185">Reference proteome</keyword>
<comment type="cofactor">
    <cofactor evidence="9">
        <name>[4Fe-4S] cluster</name>
        <dbReference type="ChEBI" id="CHEBI:49883"/>
    </cofactor>
    <text evidence="9">Binds 2 [4Fe-4S] clusters per subunit. One cluster is coordinated with 3 cysteines and an exchangeable S-adenosyl-L-methionine.</text>
</comment>
<dbReference type="PROSITE" id="PS51918">
    <property type="entry name" value="RADICAL_SAM"/>
    <property type="match status" value="1"/>
</dbReference>
<dbReference type="PANTHER" id="PTHR10949">
    <property type="entry name" value="LIPOYL SYNTHASE"/>
    <property type="match status" value="1"/>
</dbReference>
<feature type="binding site" evidence="9">
    <location>
        <position position="67"/>
    </location>
    <ligand>
        <name>[4Fe-4S] cluster</name>
        <dbReference type="ChEBI" id="CHEBI:49883"/>
        <label>2</label>
        <note>4Fe-4S-S-AdoMet</note>
    </ligand>
</feature>
<comment type="function">
    <text evidence="9">Catalyzes the radical-mediated insertion of two sulfur atoms into the C-6 and C-8 positions of the octanoyl moiety bound to the lipoyl domains of lipoate-dependent enzymes, thereby converting the octanoylated domains into lipoylated derivatives.</text>
</comment>
<dbReference type="GO" id="GO:0016992">
    <property type="term" value="F:lipoate synthase activity"/>
    <property type="evidence" value="ECO:0007669"/>
    <property type="project" value="UniProtKB-UniRule"/>
</dbReference>
<keyword evidence="1 9" id="KW-0004">4Fe-4S</keyword>
<comment type="similarity">
    <text evidence="9">Belongs to the radical SAM superfamily. Lipoyl synthase family.</text>
</comment>
<dbReference type="NCBIfam" id="TIGR00510">
    <property type="entry name" value="lipA"/>
    <property type="match status" value="1"/>
</dbReference>
<evidence type="ECO:0000256" key="7">
    <source>
        <dbReference type="ARBA" id="ARBA00023014"/>
    </source>
</evidence>
<dbReference type="PANTHER" id="PTHR10949:SF0">
    <property type="entry name" value="LIPOYL SYNTHASE, MITOCHONDRIAL"/>
    <property type="match status" value="1"/>
</dbReference>
<dbReference type="RefSeq" id="WP_093884409.1">
    <property type="nucleotide sequence ID" value="NZ_FOBS01000028.1"/>
</dbReference>
<dbReference type="OrthoDB" id="9787898at2"/>
<dbReference type="InterPro" id="IPR058240">
    <property type="entry name" value="rSAM_sf"/>
</dbReference>
<dbReference type="Gene3D" id="3.20.20.70">
    <property type="entry name" value="Aldolase class I"/>
    <property type="match status" value="1"/>
</dbReference>
<dbReference type="STRING" id="43775.SAMN04489760_12821"/>
<dbReference type="HAMAP" id="MF_00206">
    <property type="entry name" value="Lipoyl_synth"/>
    <property type="match status" value="1"/>
</dbReference>
<evidence type="ECO:0000313" key="12">
    <source>
        <dbReference type="Proteomes" id="UP000198744"/>
    </source>
</evidence>
<dbReference type="FunFam" id="3.20.20.70:FF:000186">
    <property type="entry name" value="Lipoyl synthase"/>
    <property type="match status" value="1"/>
</dbReference>
<dbReference type="Proteomes" id="UP000198744">
    <property type="component" value="Unassembled WGS sequence"/>
</dbReference>
<dbReference type="EC" id="2.8.1.8" evidence="9"/>
<evidence type="ECO:0000256" key="4">
    <source>
        <dbReference type="ARBA" id="ARBA00022691"/>
    </source>
</evidence>
<evidence type="ECO:0000256" key="6">
    <source>
        <dbReference type="ARBA" id="ARBA00023004"/>
    </source>
</evidence>
<dbReference type="InterPro" id="IPR013785">
    <property type="entry name" value="Aldolase_TIM"/>
</dbReference>
<comment type="pathway">
    <text evidence="9">Protein modification; protein lipoylation via endogenous pathway; protein N(6)-(lipoyl)lysine from octanoyl-[acyl-carrier-protein]: step 2/2.</text>
</comment>
<dbReference type="SMART" id="SM00729">
    <property type="entry name" value="Elp3"/>
    <property type="match status" value="1"/>
</dbReference>
<feature type="binding site" evidence="9">
    <location>
        <position position="52"/>
    </location>
    <ligand>
        <name>[4Fe-4S] cluster</name>
        <dbReference type="ChEBI" id="CHEBI:49883"/>
        <label>1</label>
    </ligand>
</feature>
<feature type="binding site" evidence="9">
    <location>
        <position position="71"/>
    </location>
    <ligand>
        <name>[4Fe-4S] cluster</name>
        <dbReference type="ChEBI" id="CHEBI:49883"/>
        <label>2</label>
        <note>4Fe-4S-S-AdoMet</note>
    </ligand>
</feature>
<dbReference type="SUPFAM" id="SSF102114">
    <property type="entry name" value="Radical SAM enzymes"/>
    <property type="match status" value="1"/>
</dbReference>
<accession>A0A1H7ZXT6</accession>
<proteinExistence type="inferred from homology"/>
<dbReference type="CDD" id="cd01335">
    <property type="entry name" value="Radical_SAM"/>
    <property type="match status" value="1"/>
</dbReference>
<feature type="binding site" evidence="9">
    <location>
        <position position="46"/>
    </location>
    <ligand>
        <name>[4Fe-4S] cluster</name>
        <dbReference type="ChEBI" id="CHEBI:49883"/>
        <label>1</label>
    </ligand>
</feature>
<keyword evidence="4 9" id="KW-0949">S-adenosyl-L-methionine</keyword>
<dbReference type="InterPro" id="IPR003698">
    <property type="entry name" value="Lipoyl_synth"/>
</dbReference>
<gene>
    <name evidence="9" type="primary">lipA</name>
    <name evidence="11" type="ORF">SAMN04489760_12821</name>
</gene>